<dbReference type="Pfam" id="PF26369">
    <property type="entry name" value="UPF0426"/>
    <property type="match status" value="1"/>
</dbReference>
<dbReference type="RefSeq" id="WP_023173152.1">
    <property type="nucleotide sequence ID" value="NC_022600.1"/>
</dbReference>
<dbReference type="EMBL" id="CP003587">
    <property type="protein sequence ID" value="AGY58028.1"/>
    <property type="molecule type" value="Genomic_DNA"/>
</dbReference>
<accession>U5QGM3</accession>
<feature type="region of interest" description="Disordered" evidence="1">
    <location>
        <begin position="52"/>
        <end position="74"/>
    </location>
</feature>
<dbReference type="InterPro" id="IPR040278">
    <property type="entry name" value="UPF0426"/>
</dbReference>
<dbReference type="KEGG" id="glj:GKIL_1782"/>
<organism evidence="2 3">
    <name type="scientific">Gloeobacter kilaueensis (strain ATCC BAA-2537 / CCAP 1431/1 / ULC 316 / JS1)</name>
    <dbReference type="NCBI Taxonomy" id="1183438"/>
    <lineage>
        <taxon>Bacteria</taxon>
        <taxon>Bacillati</taxon>
        <taxon>Cyanobacteriota</taxon>
        <taxon>Cyanophyceae</taxon>
        <taxon>Gloeobacterales</taxon>
        <taxon>Gloeobacteraceae</taxon>
        <taxon>Gloeobacter</taxon>
    </lineage>
</organism>
<evidence type="ECO:0000313" key="3">
    <source>
        <dbReference type="Proteomes" id="UP000017396"/>
    </source>
</evidence>
<proteinExistence type="predicted"/>
<dbReference type="Proteomes" id="UP000017396">
    <property type="component" value="Chromosome"/>
</dbReference>
<sequence>MDELSPILRSLGDQPLGFFGGFVAGLLRLNPLEDPVKGWLIEQLQREGGSYNASSANFGSNNGSSKGPQSIAID</sequence>
<name>U5QGM3_GLOK1</name>
<dbReference type="STRING" id="1183438.GKIL_1782"/>
<dbReference type="eggNOG" id="ENOG5032ZTM">
    <property type="taxonomic scope" value="Bacteria"/>
</dbReference>
<keyword evidence="3" id="KW-1185">Reference proteome</keyword>
<protein>
    <submittedName>
        <fullName evidence="2">Uncharacterized protein</fullName>
    </submittedName>
</protein>
<gene>
    <name evidence="2" type="ORF">GKIL_1782</name>
</gene>
<feature type="compositionally biased region" description="Low complexity" evidence="1">
    <location>
        <begin position="52"/>
        <end position="65"/>
    </location>
</feature>
<dbReference type="HOGENOM" id="CLU_203090_0_0_3"/>
<dbReference type="AlphaFoldDB" id="U5QGM3"/>
<reference evidence="2 3" key="1">
    <citation type="journal article" date="2013" name="PLoS ONE">
        <title>Cultivation and Complete Genome Sequencing of Gloeobacter kilaueensis sp. nov., from a Lava Cave in Kilauea Caldera, Hawai'i.</title>
        <authorList>
            <person name="Saw J.H."/>
            <person name="Schatz M."/>
            <person name="Brown M.V."/>
            <person name="Kunkel D.D."/>
            <person name="Foster J.S."/>
            <person name="Shick H."/>
            <person name="Christensen S."/>
            <person name="Hou S."/>
            <person name="Wan X."/>
            <person name="Donachie S.P."/>
        </authorList>
    </citation>
    <scope>NUCLEOTIDE SEQUENCE [LARGE SCALE GENOMIC DNA]</scope>
    <source>
        <strain evidence="3">JS</strain>
    </source>
</reference>
<evidence type="ECO:0000256" key="1">
    <source>
        <dbReference type="SAM" id="MobiDB-lite"/>
    </source>
</evidence>
<evidence type="ECO:0000313" key="2">
    <source>
        <dbReference type="EMBL" id="AGY58028.1"/>
    </source>
</evidence>